<organism evidence="1">
    <name type="scientific">Klebsiella pneumoniae</name>
    <dbReference type="NCBI Taxonomy" id="573"/>
    <lineage>
        <taxon>Bacteria</taxon>
        <taxon>Pseudomonadati</taxon>
        <taxon>Pseudomonadota</taxon>
        <taxon>Gammaproteobacteria</taxon>
        <taxon>Enterobacterales</taxon>
        <taxon>Enterobacteriaceae</taxon>
        <taxon>Klebsiella/Raoultella group</taxon>
        <taxon>Klebsiella</taxon>
        <taxon>Klebsiella pneumoniae complex</taxon>
    </lineage>
</organism>
<accession>A0A222ZF17</accession>
<proteinExistence type="predicted"/>
<dbReference type="AlphaFoldDB" id="A0A222ZF17"/>
<dbReference type="EMBL" id="MF150084">
    <property type="protein sequence ID" value="ASR82710.1"/>
    <property type="molecule type" value="Genomic_DNA"/>
</dbReference>
<keyword evidence="1" id="KW-0614">Plasmid</keyword>
<gene>
    <name evidence="1" type="ORF">KP64477a_00255</name>
</gene>
<reference evidence="1" key="1">
    <citation type="submission" date="2017-05" db="EMBL/GenBank/DDBJ databases">
        <authorList>
            <person name="Song R."/>
            <person name="Chenine A.L."/>
            <person name="Ruprecht R.M."/>
        </authorList>
    </citation>
    <scope>NUCLEOTIDE SEQUENCE</scope>
    <source>
        <strain evidence="1">A64477</strain>
        <plasmid evidence="1">pKP64477a</plasmid>
    </source>
</reference>
<name>A0A222ZF17_KLEPN</name>
<sequence length="74" mass="8388">MKPVQVGFYLRDAAGDLFRTTAEVHPAKLIQLRLQMVYFALPVGLLFQQGAVQRFLFGQALFQQKDVVRGRCCS</sequence>
<geneLocation type="plasmid" evidence="1">
    <name>pKP64477a</name>
</geneLocation>
<evidence type="ECO:0000313" key="1">
    <source>
        <dbReference type="EMBL" id="ASR82710.1"/>
    </source>
</evidence>
<protein>
    <submittedName>
        <fullName evidence="1">Uncharacterized protein</fullName>
    </submittedName>
</protein>